<dbReference type="RefSeq" id="WP_057742257.1">
    <property type="nucleotide sequence ID" value="NZ_AZEF01000007.1"/>
</dbReference>
<dbReference type="PATRIC" id="fig|1423731.3.peg.259"/>
<proteinExistence type="predicted"/>
<accession>A0A0R1M4G9</accession>
<dbReference type="AlphaFoldDB" id="A0A0R1M4G9"/>
<evidence type="ECO:0000313" key="1">
    <source>
        <dbReference type="EMBL" id="KRL02983.1"/>
    </source>
</evidence>
<keyword evidence="2" id="KW-1185">Reference proteome</keyword>
<dbReference type="Proteomes" id="UP000051621">
    <property type="component" value="Unassembled WGS sequence"/>
</dbReference>
<gene>
    <name evidence="1" type="ORF">FC81_GL000249</name>
</gene>
<comment type="caution">
    <text evidence="1">The sequence shown here is derived from an EMBL/GenBank/DDBJ whole genome shotgun (WGS) entry which is preliminary data.</text>
</comment>
<reference evidence="1 2" key="1">
    <citation type="journal article" date="2015" name="Genome Announc.">
        <title>Expanding the biotechnology potential of lactobacilli through comparative genomics of 213 strains and associated genera.</title>
        <authorList>
            <person name="Sun Z."/>
            <person name="Harris H.M."/>
            <person name="McCann A."/>
            <person name="Guo C."/>
            <person name="Argimon S."/>
            <person name="Zhang W."/>
            <person name="Yang X."/>
            <person name="Jeffery I.B."/>
            <person name="Cooney J.C."/>
            <person name="Kagawa T.F."/>
            <person name="Liu W."/>
            <person name="Song Y."/>
            <person name="Salvetti E."/>
            <person name="Wrobel A."/>
            <person name="Rasinkangas P."/>
            <person name="Parkhill J."/>
            <person name="Rea M.C."/>
            <person name="O'Sullivan O."/>
            <person name="Ritari J."/>
            <person name="Douillard F.P."/>
            <person name="Paul Ross R."/>
            <person name="Yang R."/>
            <person name="Briner A.E."/>
            <person name="Felis G.E."/>
            <person name="de Vos W.M."/>
            <person name="Barrangou R."/>
            <person name="Klaenhammer T.R."/>
            <person name="Caufield P.W."/>
            <person name="Cui Y."/>
            <person name="Zhang H."/>
            <person name="O'Toole P.W."/>
        </authorList>
    </citation>
    <scope>NUCLEOTIDE SEQUENCE [LARGE SCALE GENOMIC DNA]</scope>
    <source>
        <strain evidence="1 2">DSM 19910</strain>
    </source>
</reference>
<protein>
    <submittedName>
        <fullName evidence="1">Uncharacterized protein</fullName>
    </submittedName>
</protein>
<dbReference type="OrthoDB" id="2297928at2"/>
<name>A0A0R1M4G9_9LACO</name>
<organism evidence="1 2">
    <name type="scientific">Liquorilactobacillus capillatus DSM 19910</name>
    <dbReference type="NCBI Taxonomy" id="1423731"/>
    <lineage>
        <taxon>Bacteria</taxon>
        <taxon>Bacillati</taxon>
        <taxon>Bacillota</taxon>
        <taxon>Bacilli</taxon>
        <taxon>Lactobacillales</taxon>
        <taxon>Lactobacillaceae</taxon>
        <taxon>Liquorilactobacillus</taxon>
    </lineage>
</organism>
<dbReference type="EMBL" id="AZEF01000007">
    <property type="protein sequence ID" value="KRL02983.1"/>
    <property type="molecule type" value="Genomic_DNA"/>
</dbReference>
<evidence type="ECO:0000313" key="2">
    <source>
        <dbReference type="Proteomes" id="UP000051621"/>
    </source>
</evidence>
<sequence>MKQEIKHIKAILSDYARLKRDLKAFSQVSSPVLSSAPAHTRKNGVELSMVNHVDLACRLKQVEDAINGINDQKLRIILVDYVLAKHHCVSDYCQKWQWSKSKFNYMKNKALIEFSKQYKKLVA</sequence>